<keyword evidence="2" id="KW-0677">Repeat</keyword>
<dbReference type="PANTHER" id="PTHR24119">
    <property type="entry name" value="ACYL-COA-BINDING DOMAIN-CONTAINING PROTEIN 6"/>
    <property type="match status" value="1"/>
</dbReference>
<dbReference type="PRINTS" id="PR00689">
    <property type="entry name" value="ACOABINDINGP"/>
</dbReference>
<feature type="repeat" description="ANK" evidence="5">
    <location>
        <begin position="196"/>
        <end position="228"/>
    </location>
</feature>
<dbReference type="AlphaFoldDB" id="A0A653DIY2"/>
<dbReference type="SMART" id="SM00248">
    <property type="entry name" value="ANK"/>
    <property type="match status" value="2"/>
</dbReference>
<evidence type="ECO:0000256" key="2">
    <source>
        <dbReference type="ARBA" id="ARBA00022737"/>
    </source>
</evidence>
<keyword evidence="3 5" id="KW-0040">ANK repeat</keyword>
<dbReference type="InterPro" id="IPR036770">
    <property type="entry name" value="Ankyrin_rpt-contain_sf"/>
</dbReference>
<dbReference type="Proteomes" id="UP000410492">
    <property type="component" value="Unassembled WGS sequence"/>
</dbReference>
<evidence type="ECO:0000256" key="1">
    <source>
        <dbReference type="ARBA" id="ARBA00018419"/>
    </source>
</evidence>
<dbReference type="InterPro" id="IPR014352">
    <property type="entry name" value="FERM/acyl-CoA-bd_prot_sf"/>
</dbReference>
<gene>
    <name evidence="7" type="ORF">CALMAC_LOCUS17933</name>
</gene>
<sequence length="248" mass="27856">MAEFVDDFSDLEELGIDIHEKQDPLTQAFIKAADHMQKLVSQLDNDTLLKQYALYKQATEGPCTIPQPSWFDRKGRAKWDAWHKLEQMPKDEAKRLYIDGIRSVDPQFSHDSGDKGWVKVSAHERPKTPEVQTAIDHVKRCNVDALAEFLEKNPHEVHQLDEEGLGLVHWAADSGHKPVLEILLRTGVNLDLRDSEGQTALHYAASCGHVECVEFLLEAGSKVDAADHEGNLPIHVADDTVRGLLEKS</sequence>
<dbReference type="Gene3D" id="1.25.40.20">
    <property type="entry name" value="Ankyrin repeat-containing domain"/>
    <property type="match status" value="1"/>
</dbReference>
<dbReference type="OrthoDB" id="10254927at2759"/>
<evidence type="ECO:0000313" key="7">
    <source>
        <dbReference type="EMBL" id="VEN60153.1"/>
    </source>
</evidence>
<dbReference type="Pfam" id="PF00887">
    <property type="entry name" value="ACBP"/>
    <property type="match status" value="1"/>
</dbReference>
<keyword evidence="8" id="KW-1185">Reference proteome</keyword>
<dbReference type="Pfam" id="PF12796">
    <property type="entry name" value="Ank_2"/>
    <property type="match status" value="1"/>
</dbReference>
<proteinExistence type="predicted"/>
<evidence type="ECO:0000259" key="6">
    <source>
        <dbReference type="PROSITE" id="PS51228"/>
    </source>
</evidence>
<dbReference type="PROSITE" id="PS50297">
    <property type="entry name" value="ANK_REP_REGION"/>
    <property type="match status" value="2"/>
</dbReference>
<dbReference type="SUPFAM" id="SSF48403">
    <property type="entry name" value="Ankyrin repeat"/>
    <property type="match status" value="1"/>
</dbReference>
<dbReference type="InterPro" id="IPR035984">
    <property type="entry name" value="Acyl-CoA-binding_sf"/>
</dbReference>
<evidence type="ECO:0000256" key="5">
    <source>
        <dbReference type="PROSITE-ProRule" id="PRU00023"/>
    </source>
</evidence>
<accession>A0A653DIY2</accession>
<dbReference type="PROSITE" id="PS51228">
    <property type="entry name" value="ACB_2"/>
    <property type="match status" value="1"/>
</dbReference>
<feature type="domain" description="ACB" evidence="6">
    <location>
        <begin position="25"/>
        <end position="110"/>
    </location>
</feature>
<dbReference type="EMBL" id="CAACVG010012373">
    <property type="protein sequence ID" value="VEN60153.1"/>
    <property type="molecule type" value="Genomic_DNA"/>
</dbReference>
<organism evidence="7 8">
    <name type="scientific">Callosobruchus maculatus</name>
    <name type="common">Southern cowpea weevil</name>
    <name type="synonym">Pulse bruchid</name>
    <dbReference type="NCBI Taxonomy" id="64391"/>
    <lineage>
        <taxon>Eukaryota</taxon>
        <taxon>Metazoa</taxon>
        <taxon>Ecdysozoa</taxon>
        <taxon>Arthropoda</taxon>
        <taxon>Hexapoda</taxon>
        <taxon>Insecta</taxon>
        <taxon>Pterygota</taxon>
        <taxon>Neoptera</taxon>
        <taxon>Endopterygota</taxon>
        <taxon>Coleoptera</taxon>
        <taxon>Polyphaga</taxon>
        <taxon>Cucujiformia</taxon>
        <taxon>Chrysomeloidea</taxon>
        <taxon>Chrysomelidae</taxon>
        <taxon>Bruchinae</taxon>
        <taxon>Bruchini</taxon>
        <taxon>Callosobruchus</taxon>
    </lineage>
</organism>
<name>A0A653DIY2_CALMS</name>
<dbReference type="InterPro" id="IPR002110">
    <property type="entry name" value="Ankyrin_rpt"/>
</dbReference>
<feature type="repeat" description="ANK" evidence="5">
    <location>
        <begin position="163"/>
        <end position="195"/>
    </location>
</feature>
<keyword evidence="4" id="KW-0446">Lipid-binding</keyword>
<dbReference type="PROSITE" id="PS50088">
    <property type="entry name" value="ANK_REPEAT"/>
    <property type="match status" value="2"/>
</dbReference>
<dbReference type="GO" id="GO:0000062">
    <property type="term" value="F:fatty-acyl-CoA binding"/>
    <property type="evidence" value="ECO:0007669"/>
    <property type="project" value="InterPro"/>
</dbReference>
<evidence type="ECO:0000256" key="4">
    <source>
        <dbReference type="ARBA" id="ARBA00023121"/>
    </source>
</evidence>
<dbReference type="InterPro" id="IPR000582">
    <property type="entry name" value="Acyl-CoA-binding_protein"/>
</dbReference>
<evidence type="ECO:0000256" key="3">
    <source>
        <dbReference type="ARBA" id="ARBA00023043"/>
    </source>
</evidence>
<reference evidence="7 8" key="1">
    <citation type="submission" date="2019-01" db="EMBL/GenBank/DDBJ databases">
        <authorList>
            <person name="Sayadi A."/>
        </authorList>
    </citation>
    <scope>NUCLEOTIDE SEQUENCE [LARGE SCALE GENOMIC DNA]</scope>
</reference>
<protein>
    <recommendedName>
        <fullName evidence="1">Acyl-CoA-binding domain-containing protein 6</fullName>
    </recommendedName>
</protein>
<evidence type="ECO:0000313" key="8">
    <source>
        <dbReference type="Proteomes" id="UP000410492"/>
    </source>
</evidence>
<dbReference type="PANTHER" id="PTHR24119:SF0">
    <property type="entry name" value="ACYL-COA-BINDING DOMAIN-CONTAINING PROTEIN 6"/>
    <property type="match status" value="1"/>
</dbReference>
<dbReference type="Gene3D" id="1.20.80.10">
    <property type="match status" value="1"/>
</dbReference>
<dbReference type="SUPFAM" id="SSF47027">
    <property type="entry name" value="Acyl-CoA binding protein"/>
    <property type="match status" value="1"/>
</dbReference>